<comment type="similarity">
    <text evidence="1 2">Belongs to the serpin family.</text>
</comment>
<evidence type="ECO:0000256" key="2">
    <source>
        <dbReference type="RuleBase" id="RU000411"/>
    </source>
</evidence>
<dbReference type="PANTHER" id="PTHR11461">
    <property type="entry name" value="SERINE PROTEASE INHIBITOR, SERPIN"/>
    <property type="match status" value="1"/>
</dbReference>
<dbReference type="InterPro" id="IPR036186">
    <property type="entry name" value="Serpin_sf"/>
</dbReference>
<dbReference type="InterPro" id="IPR023796">
    <property type="entry name" value="Serpin_dom"/>
</dbReference>
<dbReference type="Gene3D" id="2.30.39.10">
    <property type="entry name" value="Alpha-1-antitrypsin, domain 1"/>
    <property type="match status" value="1"/>
</dbReference>
<dbReference type="InterPro" id="IPR042178">
    <property type="entry name" value="Serpin_sf_1"/>
</dbReference>
<dbReference type="GO" id="GO:0005615">
    <property type="term" value="C:extracellular space"/>
    <property type="evidence" value="ECO:0007669"/>
    <property type="project" value="InterPro"/>
</dbReference>
<dbReference type="Gene3D" id="3.30.497.10">
    <property type="entry name" value="Antithrombin, subunit I, domain 2"/>
    <property type="match status" value="1"/>
</dbReference>
<dbReference type="InterPro" id="IPR042185">
    <property type="entry name" value="Serpin_sf_2"/>
</dbReference>
<protein>
    <submittedName>
        <fullName evidence="4">Glia-derived nexin</fullName>
    </submittedName>
</protein>
<dbReference type="OMA" id="EMPLAHQ"/>
<name>A0A0C2MU43_THEKT</name>
<sequence length="342" mass="39751">MGAINVGLKRRSYDQLSLLLGEDFTELHTESGRHSATGQKWLTLRKLSEESSTMNSALFCSCNFNDNYERISEVLFHLYEMTVNVSNPQESALVMNHRISMMAHGSLLNQFDQSMLSENRMIFIHTLFFREDWETKFNSALTKREIFYNDNGEQLEVDMMNQEGYNKIYGSFQYNFRILFKPFHYKKLFSVIVLPRGGYNLDDVLKSFKVFVSIIEPDQMGVYFERATKIFAKLKLPKFKIYAQNDLIDPFMHYGVTDIFHRNHSDFGRMTNTNVFIGNLMQVANIAFDEEGARAEEVPSEAIEDESHKYEFYVTKPFLFFVYAPSERVVILSAVVINPNAS</sequence>
<dbReference type="AlphaFoldDB" id="A0A0C2MU43"/>
<evidence type="ECO:0000313" key="5">
    <source>
        <dbReference type="Proteomes" id="UP000031668"/>
    </source>
</evidence>
<evidence type="ECO:0000256" key="1">
    <source>
        <dbReference type="ARBA" id="ARBA00009500"/>
    </source>
</evidence>
<dbReference type="GO" id="GO:0004867">
    <property type="term" value="F:serine-type endopeptidase inhibitor activity"/>
    <property type="evidence" value="ECO:0007669"/>
    <property type="project" value="InterPro"/>
</dbReference>
<dbReference type="EMBL" id="JWZT01003957">
    <property type="protein sequence ID" value="KII65192.1"/>
    <property type="molecule type" value="Genomic_DNA"/>
</dbReference>
<dbReference type="Pfam" id="PF00079">
    <property type="entry name" value="Serpin"/>
    <property type="match status" value="1"/>
</dbReference>
<dbReference type="PANTHER" id="PTHR11461:SF211">
    <property type="entry name" value="GH10112P-RELATED"/>
    <property type="match status" value="1"/>
</dbReference>
<reference evidence="4 5" key="1">
    <citation type="journal article" date="2014" name="Genome Biol. Evol.">
        <title>The genome of the myxosporean Thelohanellus kitauei shows adaptations to nutrient acquisition within its fish host.</title>
        <authorList>
            <person name="Yang Y."/>
            <person name="Xiong J."/>
            <person name="Zhou Z."/>
            <person name="Huo F."/>
            <person name="Miao W."/>
            <person name="Ran C."/>
            <person name="Liu Y."/>
            <person name="Zhang J."/>
            <person name="Feng J."/>
            <person name="Wang M."/>
            <person name="Wang M."/>
            <person name="Wang L."/>
            <person name="Yao B."/>
        </authorList>
    </citation>
    <scope>NUCLEOTIDE SEQUENCE [LARGE SCALE GENOMIC DNA]</scope>
    <source>
        <strain evidence="4">Wuqing</strain>
    </source>
</reference>
<evidence type="ECO:0000313" key="4">
    <source>
        <dbReference type="EMBL" id="KII65192.1"/>
    </source>
</evidence>
<dbReference type="InterPro" id="IPR000215">
    <property type="entry name" value="Serpin_fam"/>
</dbReference>
<gene>
    <name evidence="4" type="ORF">RF11_14793</name>
</gene>
<feature type="domain" description="Serpin" evidence="3">
    <location>
        <begin position="1"/>
        <end position="339"/>
    </location>
</feature>
<evidence type="ECO:0000259" key="3">
    <source>
        <dbReference type="SMART" id="SM00093"/>
    </source>
</evidence>
<dbReference type="SUPFAM" id="SSF56574">
    <property type="entry name" value="Serpins"/>
    <property type="match status" value="1"/>
</dbReference>
<organism evidence="4 5">
    <name type="scientific">Thelohanellus kitauei</name>
    <name type="common">Myxosporean</name>
    <dbReference type="NCBI Taxonomy" id="669202"/>
    <lineage>
        <taxon>Eukaryota</taxon>
        <taxon>Metazoa</taxon>
        <taxon>Cnidaria</taxon>
        <taxon>Myxozoa</taxon>
        <taxon>Myxosporea</taxon>
        <taxon>Bivalvulida</taxon>
        <taxon>Platysporina</taxon>
        <taxon>Myxobolidae</taxon>
        <taxon>Thelohanellus</taxon>
    </lineage>
</organism>
<comment type="caution">
    <text evidence="4">The sequence shown here is derived from an EMBL/GenBank/DDBJ whole genome shotgun (WGS) entry which is preliminary data.</text>
</comment>
<dbReference type="OrthoDB" id="5966977at2759"/>
<dbReference type="Proteomes" id="UP000031668">
    <property type="component" value="Unassembled WGS sequence"/>
</dbReference>
<dbReference type="SMART" id="SM00093">
    <property type="entry name" value="SERPIN"/>
    <property type="match status" value="1"/>
</dbReference>
<accession>A0A0C2MU43</accession>
<proteinExistence type="inferred from homology"/>
<keyword evidence="5" id="KW-1185">Reference proteome</keyword>